<evidence type="ECO:0000313" key="12">
    <source>
        <dbReference type="Proteomes" id="UP000318571"/>
    </source>
</evidence>
<dbReference type="OrthoDB" id="186013at2759"/>
<comment type="subcellular location">
    <subcellularLocation>
        <location evidence="1 10">Mitochondrion inner membrane</location>
        <topology evidence="1 10">Single-pass membrane protein</topology>
    </subcellularLocation>
</comment>
<evidence type="ECO:0000256" key="2">
    <source>
        <dbReference type="ARBA" id="ARBA00008135"/>
    </source>
</evidence>
<dbReference type="PRINTS" id="PR01873">
    <property type="entry name" value="CYTCOXIDASE4"/>
</dbReference>
<dbReference type="OMA" id="HGVSSKW"/>
<evidence type="ECO:0000256" key="6">
    <source>
        <dbReference type="ARBA" id="ARBA00022989"/>
    </source>
</evidence>
<comment type="caution">
    <text evidence="11">The sequence shown here is derived from an EMBL/GenBank/DDBJ whole genome shotgun (WGS) entry which is preliminary data.</text>
</comment>
<comment type="pathway">
    <text evidence="10">Energy metabolism; oxidative phosphorylation.</text>
</comment>
<dbReference type="FunFam" id="1.10.442.10:FF:000001">
    <property type="entry name" value="Cytochrome c oxidase subunit 4 isoform 1"/>
    <property type="match status" value="1"/>
</dbReference>
<reference evidence="11 12" key="1">
    <citation type="journal article" date="2018" name="Nat. Ecol. Evol.">
        <title>Genomic signatures of mitonuclear coevolution across populations of Tigriopus californicus.</title>
        <authorList>
            <person name="Barreto F.S."/>
            <person name="Watson E.T."/>
            <person name="Lima T.G."/>
            <person name="Willett C.S."/>
            <person name="Edmands S."/>
            <person name="Li W."/>
            <person name="Burton R.S."/>
        </authorList>
    </citation>
    <scope>NUCLEOTIDE SEQUENCE [LARGE SCALE GENOMIC DNA]</scope>
    <source>
        <strain evidence="11 12">San Diego</strain>
    </source>
</reference>
<evidence type="ECO:0000256" key="1">
    <source>
        <dbReference type="ARBA" id="ARBA00004434"/>
    </source>
</evidence>
<dbReference type="EMBL" id="VCGU01000459">
    <property type="protein sequence ID" value="TRY61559.1"/>
    <property type="molecule type" value="Genomic_DNA"/>
</dbReference>
<dbReference type="PANTHER" id="PTHR10707:SF10">
    <property type="entry name" value="CYTOCHROME C OXIDASE SUBUNIT 4"/>
    <property type="match status" value="1"/>
</dbReference>
<dbReference type="PANTHER" id="PTHR10707">
    <property type="entry name" value="CYTOCHROME C OXIDASE SUBUNIT IV"/>
    <property type="match status" value="1"/>
</dbReference>
<keyword evidence="5" id="KW-0809">Transit peptide</keyword>
<dbReference type="GO" id="GO:0016491">
    <property type="term" value="F:oxidoreductase activity"/>
    <property type="evidence" value="ECO:0007669"/>
    <property type="project" value="UniProtKB-KW"/>
</dbReference>
<evidence type="ECO:0000256" key="9">
    <source>
        <dbReference type="ARBA" id="ARBA00023136"/>
    </source>
</evidence>
<name>A0A553N837_TIGCA</name>
<feature type="transmembrane region" description="Helical" evidence="10">
    <location>
        <begin position="119"/>
        <end position="137"/>
    </location>
</feature>
<dbReference type="InterPro" id="IPR004203">
    <property type="entry name" value="Cyt_c_oxidase_su4_fam"/>
</dbReference>
<dbReference type="Pfam" id="PF02936">
    <property type="entry name" value="COX4"/>
    <property type="match status" value="1"/>
</dbReference>
<evidence type="ECO:0000256" key="8">
    <source>
        <dbReference type="ARBA" id="ARBA00023128"/>
    </source>
</evidence>
<dbReference type="Gene3D" id="1.10.442.10">
    <property type="entry name" value="Cytochrome c oxidase subunit IV"/>
    <property type="match status" value="1"/>
</dbReference>
<keyword evidence="9 10" id="KW-0472">Membrane</keyword>
<evidence type="ECO:0000256" key="5">
    <source>
        <dbReference type="ARBA" id="ARBA00022946"/>
    </source>
</evidence>
<gene>
    <name evidence="11" type="ORF">TCAL_04175</name>
</gene>
<proteinExistence type="inferred from homology"/>
<dbReference type="STRING" id="6832.A0A553N837"/>
<accession>A0A553N837</accession>
<dbReference type="CDD" id="cd00922">
    <property type="entry name" value="Cyt_c_Oxidase_IV"/>
    <property type="match status" value="1"/>
</dbReference>
<protein>
    <recommendedName>
        <fullName evidence="10">Cytochrome c oxidase subunit 4</fullName>
    </recommendedName>
</protein>
<keyword evidence="4 10" id="KW-0999">Mitochondrion inner membrane</keyword>
<dbReference type="InterPro" id="IPR036639">
    <property type="entry name" value="Cyt_c_oxidase_su4_sf"/>
</dbReference>
<dbReference type="GO" id="GO:0005743">
    <property type="term" value="C:mitochondrial inner membrane"/>
    <property type="evidence" value="ECO:0007669"/>
    <property type="project" value="UniProtKB-SubCell"/>
</dbReference>
<comment type="subunit">
    <text evidence="10">Component of the cytochrome c oxidase (complex IV, CIV), a multisubunit enzyme composed of 14 subunits.</text>
</comment>
<dbReference type="AlphaFoldDB" id="A0A553N837"/>
<dbReference type="InterPro" id="IPR013288">
    <property type="entry name" value="Cyt_c_oxidase_su4"/>
</dbReference>
<evidence type="ECO:0000256" key="3">
    <source>
        <dbReference type="ARBA" id="ARBA00022692"/>
    </source>
</evidence>
<sequence>MASKMALSRSFRLWGRALVVQRRSMGTGPLGYFPSRLDIGKREVVGFGLTGEECYVEDVHSPFPAIRFKEDTAEIAMLREKEKGDWKKLTVPERKELYRASFAQTLTEMEAPTGEWKPILGVTLFLSSLGIWFYLWMRKFVYDDLPETMTNEELVKDQIRFMIEGRTNPVQGLASNYDYEKGQWKK</sequence>
<dbReference type="SUPFAM" id="SSF81406">
    <property type="entry name" value="Mitochondrial cytochrome c oxidase subunit IV"/>
    <property type="match status" value="1"/>
</dbReference>
<dbReference type="Proteomes" id="UP000318571">
    <property type="component" value="Chromosome 8"/>
</dbReference>
<evidence type="ECO:0000256" key="10">
    <source>
        <dbReference type="RuleBase" id="RU367145"/>
    </source>
</evidence>
<keyword evidence="8 10" id="KW-0496">Mitochondrion</keyword>
<dbReference type="GO" id="GO:0045277">
    <property type="term" value="C:respiratory chain complex IV"/>
    <property type="evidence" value="ECO:0007669"/>
    <property type="project" value="InterPro"/>
</dbReference>
<evidence type="ECO:0000313" key="11">
    <source>
        <dbReference type="EMBL" id="TRY61559.1"/>
    </source>
</evidence>
<evidence type="ECO:0000256" key="4">
    <source>
        <dbReference type="ARBA" id="ARBA00022792"/>
    </source>
</evidence>
<dbReference type="UniPathway" id="UPA00705"/>
<dbReference type="GO" id="GO:0006123">
    <property type="term" value="P:mitochondrial electron transport, cytochrome c to oxygen"/>
    <property type="evidence" value="ECO:0007669"/>
    <property type="project" value="InterPro"/>
</dbReference>
<organism evidence="11 12">
    <name type="scientific">Tigriopus californicus</name>
    <name type="common">Marine copepod</name>
    <dbReference type="NCBI Taxonomy" id="6832"/>
    <lineage>
        <taxon>Eukaryota</taxon>
        <taxon>Metazoa</taxon>
        <taxon>Ecdysozoa</taxon>
        <taxon>Arthropoda</taxon>
        <taxon>Crustacea</taxon>
        <taxon>Multicrustacea</taxon>
        <taxon>Hexanauplia</taxon>
        <taxon>Copepoda</taxon>
        <taxon>Harpacticoida</taxon>
        <taxon>Harpacticidae</taxon>
        <taxon>Tigriopus</taxon>
    </lineage>
</organism>
<comment type="similarity">
    <text evidence="2 10">Belongs to the cytochrome c oxidase IV family.</text>
</comment>
<keyword evidence="6 10" id="KW-1133">Transmembrane helix</keyword>
<keyword evidence="7" id="KW-0560">Oxidoreductase</keyword>
<keyword evidence="12" id="KW-1185">Reference proteome</keyword>
<evidence type="ECO:0000256" key="7">
    <source>
        <dbReference type="ARBA" id="ARBA00023002"/>
    </source>
</evidence>
<keyword evidence="3 10" id="KW-0812">Transmembrane</keyword>
<comment type="function">
    <text evidence="10">Component of the cytochrome c oxidase, the last enzyme in the mitochondrial electron transport chain which drives oxidative phosphorylation.</text>
</comment>